<proteinExistence type="predicted"/>
<keyword evidence="1" id="KW-0732">Signal</keyword>
<dbReference type="Proteomes" id="UP000050424">
    <property type="component" value="Unassembled WGS sequence"/>
</dbReference>
<comment type="caution">
    <text evidence="2">The sequence shown here is derived from an EMBL/GenBank/DDBJ whole genome shotgun (WGS) entry which is preliminary data.</text>
</comment>
<dbReference type="AlphaFoldDB" id="A0A0P7B4X3"/>
<protein>
    <submittedName>
        <fullName evidence="2">Uncharacterized protein</fullName>
    </submittedName>
</protein>
<evidence type="ECO:0000313" key="2">
    <source>
        <dbReference type="EMBL" id="KPM41385.1"/>
    </source>
</evidence>
<dbReference type="EMBL" id="LKCW01000066">
    <property type="protein sequence ID" value="KPM41385.1"/>
    <property type="molecule type" value="Genomic_DNA"/>
</dbReference>
<name>A0A0P7B4X3_9HYPO</name>
<keyword evidence="3" id="KW-1185">Reference proteome</keyword>
<feature type="signal peptide" evidence="1">
    <location>
        <begin position="1"/>
        <end position="18"/>
    </location>
</feature>
<dbReference type="OrthoDB" id="4955351at2759"/>
<sequence length="96" mass="9816">MHFFTAAFFTALLGSVAAAPAELVARQALIDAVVVCVDGTFADPISTIPSAVCVSTYGCQSGSQPTKAGSSWTAACHECPSGQNVNKFGNCVFSPL</sequence>
<organism evidence="2 3">
    <name type="scientific">Neonectria ditissima</name>
    <dbReference type="NCBI Taxonomy" id="78410"/>
    <lineage>
        <taxon>Eukaryota</taxon>
        <taxon>Fungi</taxon>
        <taxon>Dikarya</taxon>
        <taxon>Ascomycota</taxon>
        <taxon>Pezizomycotina</taxon>
        <taxon>Sordariomycetes</taxon>
        <taxon>Hypocreomycetidae</taxon>
        <taxon>Hypocreales</taxon>
        <taxon>Nectriaceae</taxon>
        <taxon>Neonectria</taxon>
    </lineage>
</organism>
<evidence type="ECO:0000256" key="1">
    <source>
        <dbReference type="SAM" id="SignalP"/>
    </source>
</evidence>
<gene>
    <name evidence="2" type="ORF">AK830_g5168</name>
</gene>
<evidence type="ECO:0000313" key="3">
    <source>
        <dbReference type="Proteomes" id="UP000050424"/>
    </source>
</evidence>
<accession>A0A0P7B4X3</accession>
<reference evidence="2 3" key="1">
    <citation type="submission" date="2015-09" db="EMBL/GenBank/DDBJ databases">
        <title>Draft genome of a European isolate of the apple canker pathogen Neonectria ditissima.</title>
        <authorList>
            <person name="Gomez-Cortecero A."/>
            <person name="Harrison R.J."/>
            <person name="Armitage A.D."/>
        </authorList>
    </citation>
    <scope>NUCLEOTIDE SEQUENCE [LARGE SCALE GENOMIC DNA]</scope>
    <source>
        <strain evidence="2 3">R09/05</strain>
    </source>
</reference>
<feature type="chain" id="PRO_5006135388" evidence="1">
    <location>
        <begin position="19"/>
        <end position="96"/>
    </location>
</feature>